<dbReference type="EC" id="2.3.2.26" evidence="3"/>
<comment type="catalytic activity">
    <reaction evidence="1">
        <text>S-ubiquitinyl-[E2 ubiquitin-conjugating enzyme]-L-cysteine + [acceptor protein]-L-lysine = [E2 ubiquitin-conjugating enzyme]-L-cysteine + N(6)-ubiquitinyl-[acceptor protein]-L-lysine.</text>
        <dbReference type="EC" id="2.3.2.26"/>
    </reaction>
</comment>
<keyword evidence="5 6" id="KW-0833">Ubl conjugation pathway</keyword>
<organism evidence="8 9">
    <name type="scientific">Camelina sativa</name>
    <name type="common">False flax</name>
    <name type="synonym">Myagrum sativum</name>
    <dbReference type="NCBI Taxonomy" id="90675"/>
    <lineage>
        <taxon>Eukaryota</taxon>
        <taxon>Viridiplantae</taxon>
        <taxon>Streptophyta</taxon>
        <taxon>Embryophyta</taxon>
        <taxon>Tracheophyta</taxon>
        <taxon>Spermatophyta</taxon>
        <taxon>Magnoliopsida</taxon>
        <taxon>eudicotyledons</taxon>
        <taxon>Gunneridae</taxon>
        <taxon>Pentapetalae</taxon>
        <taxon>rosids</taxon>
        <taxon>malvids</taxon>
        <taxon>Brassicales</taxon>
        <taxon>Brassicaceae</taxon>
        <taxon>Camelineae</taxon>
        <taxon>Camelina</taxon>
    </lineage>
</organism>
<dbReference type="SMART" id="SM00119">
    <property type="entry name" value="HECTc"/>
    <property type="match status" value="1"/>
</dbReference>
<evidence type="ECO:0000256" key="2">
    <source>
        <dbReference type="ARBA" id="ARBA00004906"/>
    </source>
</evidence>
<accession>A0ABM0URV4</accession>
<proteinExistence type="predicted"/>
<dbReference type="Gene3D" id="3.90.1750.10">
    <property type="entry name" value="Hect, E3 ligase catalytic domains"/>
    <property type="match status" value="1"/>
</dbReference>
<dbReference type="InterPro" id="IPR035983">
    <property type="entry name" value="Hect_E3_ubiquitin_ligase"/>
</dbReference>
<dbReference type="RefSeq" id="XP_010445204.1">
    <property type="nucleotide sequence ID" value="XM_010446902.1"/>
</dbReference>
<evidence type="ECO:0000256" key="3">
    <source>
        <dbReference type="ARBA" id="ARBA00012485"/>
    </source>
</evidence>
<dbReference type="InterPro" id="IPR000569">
    <property type="entry name" value="HECT_dom"/>
</dbReference>
<feature type="domain" description="HECT" evidence="7">
    <location>
        <begin position="145"/>
        <end position="407"/>
    </location>
</feature>
<keyword evidence="8" id="KW-1185">Reference proteome</keyword>
<dbReference type="PROSITE" id="PS50237">
    <property type="entry name" value="HECT"/>
    <property type="match status" value="1"/>
</dbReference>
<protein>
    <recommendedName>
        <fullName evidence="3">HECT-type E3 ubiquitin transferase</fullName>
        <ecNumber evidence="3">2.3.2.26</ecNumber>
    </recommendedName>
</protein>
<keyword evidence="4" id="KW-0808">Transferase</keyword>
<comment type="caution">
    <text evidence="6">Lacks conserved residue(s) required for the propagation of feature annotation.</text>
</comment>
<dbReference type="Proteomes" id="UP000694864">
    <property type="component" value="Chromosome 11"/>
</dbReference>
<evidence type="ECO:0000259" key="7">
    <source>
        <dbReference type="PROSITE" id="PS50237"/>
    </source>
</evidence>
<dbReference type="Gene3D" id="3.30.2160.10">
    <property type="entry name" value="Hect, E3 ligase catalytic domain"/>
    <property type="match status" value="1"/>
</dbReference>
<gene>
    <name evidence="9" type="primary">LOC104727832</name>
</gene>
<evidence type="ECO:0000313" key="9">
    <source>
        <dbReference type="RefSeq" id="XP_010445204.1"/>
    </source>
</evidence>
<dbReference type="Gene3D" id="3.30.2410.10">
    <property type="entry name" value="Hect, E3 ligase catalytic domain"/>
    <property type="match status" value="1"/>
</dbReference>
<name>A0ABM0URV4_CAMSA</name>
<evidence type="ECO:0000256" key="1">
    <source>
        <dbReference type="ARBA" id="ARBA00000885"/>
    </source>
</evidence>
<reference evidence="9" key="2">
    <citation type="submission" date="2025-08" db="UniProtKB">
        <authorList>
            <consortium name="RefSeq"/>
        </authorList>
    </citation>
    <scope>IDENTIFICATION</scope>
    <source>
        <tissue evidence="9">Leaf</tissue>
    </source>
</reference>
<dbReference type="SUPFAM" id="SSF56204">
    <property type="entry name" value="Hect, E3 ligase catalytic domain"/>
    <property type="match status" value="1"/>
</dbReference>
<reference evidence="8" key="1">
    <citation type="journal article" date="2014" name="Nat. Commun.">
        <title>The emerging biofuel crop Camelina sativa retains a highly undifferentiated hexaploid genome structure.</title>
        <authorList>
            <person name="Kagale S."/>
            <person name="Koh C."/>
            <person name="Nixon J."/>
            <person name="Bollina V."/>
            <person name="Clarke W.E."/>
            <person name="Tuteja R."/>
            <person name="Spillane C."/>
            <person name="Robinson S.J."/>
            <person name="Links M.G."/>
            <person name="Clarke C."/>
            <person name="Higgins E.E."/>
            <person name="Huebert T."/>
            <person name="Sharpe A.G."/>
            <person name="Parkin I.A."/>
        </authorList>
    </citation>
    <scope>NUCLEOTIDE SEQUENCE [LARGE SCALE GENOMIC DNA]</scope>
    <source>
        <strain evidence="8">cv. DH55</strain>
    </source>
</reference>
<evidence type="ECO:0000256" key="5">
    <source>
        <dbReference type="ARBA" id="ARBA00022786"/>
    </source>
</evidence>
<evidence type="ECO:0000256" key="6">
    <source>
        <dbReference type="PROSITE-ProRule" id="PRU00104"/>
    </source>
</evidence>
<sequence length="407" mass="47319">MDPKKKEGGDLIDIASQGDMKICHSNLKELTILSHSNEIVKHDLGIILKTWPDEVCAILRRFATIEDSQWLVSIKDFTSYRFRMTFCKRMFPEVAEEDDVGKLIFTVDRCNIFADSFTQLSEATPELFHAGVSPMFRHEVAIGEGVLREWSNFLADELFDRKRQLFSTSPDDMRRYRPCPQSNQVSDDLPYFRFAGRFLGLALRHDLSIGILLDPLFFLQLSGVTLCYTDLEKTDKVMYQSFRQILDMDPTEFDQKEGLGLTFPTLFPEEGEPVRVSSTNRDKYVDFMFHQSYITLVEKQIESFEVGFSEMLSQGTRASTFFSSLTLKDVDYMLHGAEENTIDLHQWKKHTLYDGFEESEDAIKWFWMAVTDLNHEEQCKLLHFWAAIRHLPKDGFFGLTEKFRISK</sequence>
<evidence type="ECO:0000313" key="8">
    <source>
        <dbReference type="Proteomes" id="UP000694864"/>
    </source>
</evidence>
<dbReference type="Pfam" id="PF00632">
    <property type="entry name" value="HECT"/>
    <property type="match status" value="1"/>
</dbReference>
<dbReference type="PANTHER" id="PTHR11254">
    <property type="entry name" value="HECT DOMAIN UBIQUITIN-PROTEIN LIGASE"/>
    <property type="match status" value="1"/>
</dbReference>
<dbReference type="PANTHER" id="PTHR11254:SF424">
    <property type="entry name" value="E3 UBIQUITIN-PROTEIN LIGASE UPL5"/>
    <property type="match status" value="1"/>
</dbReference>
<evidence type="ECO:0000256" key="4">
    <source>
        <dbReference type="ARBA" id="ARBA00022679"/>
    </source>
</evidence>
<comment type="pathway">
    <text evidence="2">Protein modification; protein ubiquitination.</text>
</comment>
<dbReference type="InterPro" id="IPR050409">
    <property type="entry name" value="E3_ubiq-protein_ligase"/>
</dbReference>
<dbReference type="GeneID" id="104727832"/>